<name>A0A0A9GI84_ARUDO</name>
<dbReference type="AlphaFoldDB" id="A0A0A9GI84"/>
<protein>
    <submittedName>
        <fullName evidence="2">Uncharacterized protein</fullName>
    </submittedName>
</protein>
<reference evidence="2" key="2">
    <citation type="journal article" date="2015" name="Data Brief">
        <title>Shoot transcriptome of the giant reed, Arundo donax.</title>
        <authorList>
            <person name="Barrero R.A."/>
            <person name="Guerrero F.D."/>
            <person name="Moolhuijzen P."/>
            <person name="Goolsby J.A."/>
            <person name="Tidwell J."/>
            <person name="Bellgard S.E."/>
            <person name="Bellgard M.I."/>
        </authorList>
    </citation>
    <scope>NUCLEOTIDE SEQUENCE</scope>
    <source>
        <tissue evidence="2">Shoot tissue taken approximately 20 cm above the soil surface</tissue>
    </source>
</reference>
<feature type="compositionally biased region" description="Polar residues" evidence="1">
    <location>
        <begin position="127"/>
        <end position="148"/>
    </location>
</feature>
<evidence type="ECO:0000313" key="2">
    <source>
        <dbReference type="EMBL" id="JAE22241.1"/>
    </source>
</evidence>
<sequence>MARQAWPAQADHLAPMMRFTAICRFRALSIMSKMHGHLPPSSSATGVRCLDAAAITTRAMRGLPVKRTLSHRCSISCSPTSGPPWTTFTAVASTYLPMLSPRNLAVPGDSSDGFRATAFPAAMAPISGSNDSPNGTFQQEKMRTTPSGSGTICPLAGNATSGTHTFSGAIHLPSSRSAPLADLTSSPTSSL</sequence>
<evidence type="ECO:0000256" key="1">
    <source>
        <dbReference type="SAM" id="MobiDB-lite"/>
    </source>
</evidence>
<proteinExistence type="predicted"/>
<organism evidence="2">
    <name type="scientific">Arundo donax</name>
    <name type="common">Giant reed</name>
    <name type="synonym">Donax arundinaceus</name>
    <dbReference type="NCBI Taxonomy" id="35708"/>
    <lineage>
        <taxon>Eukaryota</taxon>
        <taxon>Viridiplantae</taxon>
        <taxon>Streptophyta</taxon>
        <taxon>Embryophyta</taxon>
        <taxon>Tracheophyta</taxon>
        <taxon>Spermatophyta</taxon>
        <taxon>Magnoliopsida</taxon>
        <taxon>Liliopsida</taxon>
        <taxon>Poales</taxon>
        <taxon>Poaceae</taxon>
        <taxon>PACMAD clade</taxon>
        <taxon>Arundinoideae</taxon>
        <taxon>Arundineae</taxon>
        <taxon>Arundo</taxon>
    </lineage>
</organism>
<feature type="region of interest" description="Disordered" evidence="1">
    <location>
        <begin position="125"/>
        <end position="148"/>
    </location>
</feature>
<accession>A0A0A9GI84</accession>
<reference evidence="2" key="1">
    <citation type="submission" date="2014-09" db="EMBL/GenBank/DDBJ databases">
        <authorList>
            <person name="Magalhaes I.L.F."/>
            <person name="Oliveira U."/>
            <person name="Santos F.R."/>
            <person name="Vidigal T.H.D.A."/>
            <person name="Brescovit A.D."/>
            <person name="Santos A.J."/>
        </authorList>
    </citation>
    <scope>NUCLEOTIDE SEQUENCE</scope>
    <source>
        <tissue evidence="2">Shoot tissue taken approximately 20 cm above the soil surface</tissue>
    </source>
</reference>
<dbReference type="EMBL" id="GBRH01175655">
    <property type="protein sequence ID" value="JAE22241.1"/>
    <property type="molecule type" value="Transcribed_RNA"/>
</dbReference>